<name>A0A418VJ21_9DEIO</name>
<dbReference type="RefSeq" id="WP_119759820.1">
    <property type="nucleotide sequence ID" value="NZ_QYUJ01000001.1"/>
</dbReference>
<proteinExistence type="predicted"/>
<gene>
    <name evidence="1" type="ORF">D3875_00075</name>
</gene>
<accession>A0A418VJ21</accession>
<sequence>MNVDLPENGRVSGKSALMIWNRPRKDVILTEAEHQVAGALTVTLTDDPADIAAQLKHLLGDA</sequence>
<reference evidence="1 2" key="1">
    <citation type="submission" date="2018-09" db="EMBL/GenBank/DDBJ databases">
        <authorList>
            <person name="Zhu H."/>
        </authorList>
    </citation>
    <scope>NUCLEOTIDE SEQUENCE [LARGE SCALE GENOMIC DNA]</scope>
    <source>
        <strain evidence="1 2">K2S05-167</strain>
    </source>
</reference>
<organism evidence="1 2">
    <name type="scientific">Deinococcus cavernae</name>
    <dbReference type="NCBI Taxonomy" id="2320857"/>
    <lineage>
        <taxon>Bacteria</taxon>
        <taxon>Thermotogati</taxon>
        <taxon>Deinococcota</taxon>
        <taxon>Deinococci</taxon>
        <taxon>Deinococcales</taxon>
        <taxon>Deinococcaceae</taxon>
        <taxon>Deinococcus</taxon>
    </lineage>
</organism>
<dbReference type="AlphaFoldDB" id="A0A418VJ21"/>
<protein>
    <submittedName>
        <fullName evidence="1">Uncharacterized protein</fullName>
    </submittedName>
</protein>
<comment type="caution">
    <text evidence="1">The sequence shown here is derived from an EMBL/GenBank/DDBJ whole genome shotgun (WGS) entry which is preliminary data.</text>
</comment>
<evidence type="ECO:0000313" key="1">
    <source>
        <dbReference type="EMBL" id="RJF76149.1"/>
    </source>
</evidence>
<dbReference type="EMBL" id="QYUJ01000001">
    <property type="protein sequence ID" value="RJF76149.1"/>
    <property type="molecule type" value="Genomic_DNA"/>
</dbReference>
<keyword evidence="2" id="KW-1185">Reference proteome</keyword>
<dbReference type="Proteomes" id="UP000286287">
    <property type="component" value="Unassembled WGS sequence"/>
</dbReference>
<evidence type="ECO:0000313" key="2">
    <source>
        <dbReference type="Proteomes" id="UP000286287"/>
    </source>
</evidence>